<dbReference type="Proteomes" id="UP001632037">
    <property type="component" value="Unassembled WGS sequence"/>
</dbReference>
<gene>
    <name evidence="1" type="ORF">V7S43_009783</name>
</gene>
<reference evidence="1 2" key="1">
    <citation type="submission" date="2024-09" db="EMBL/GenBank/DDBJ databases">
        <title>Genome sequencing and assembly of Phytophthora oleae, isolate VK10A, causative agent of rot of olive drupes.</title>
        <authorList>
            <person name="Conti Taguali S."/>
            <person name="Riolo M."/>
            <person name="La Spada F."/>
            <person name="Cacciola S.O."/>
            <person name="Dionisio G."/>
        </authorList>
    </citation>
    <scope>NUCLEOTIDE SEQUENCE [LARGE SCALE GENOMIC DNA]</scope>
    <source>
        <strain evidence="1 2">VK10A</strain>
    </source>
</reference>
<dbReference type="AlphaFoldDB" id="A0ABD3FHY0"/>
<protein>
    <recommendedName>
        <fullName evidence="3">BZIP domain-containing protein</fullName>
    </recommendedName>
</protein>
<accession>A0ABD3FHY0</accession>
<dbReference type="EMBL" id="JBIMZQ010000021">
    <property type="protein sequence ID" value="KAL3665154.1"/>
    <property type="molecule type" value="Genomic_DNA"/>
</dbReference>
<evidence type="ECO:0008006" key="3">
    <source>
        <dbReference type="Google" id="ProtNLM"/>
    </source>
</evidence>
<dbReference type="CDD" id="cd14686">
    <property type="entry name" value="bZIP"/>
    <property type="match status" value="1"/>
</dbReference>
<keyword evidence="2" id="KW-1185">Reference proteome</keyword>
<name>A0ABD3FHY0_9STRA</name>
<evidence type="ECO:0000313" key="2">
    <source>
        <dbReference type="Proteomes" id="UP001632037"/>
    </source>
</evidence>
<organism evidence="1 2">
    <name type="scientific">Phytophthora oleae</name>
    <dbReference type="NCBI Taxonomy" id="2107226"/>
    <lineage>
        <taxon>Eukaryota</taxon>
        <taxon>Sar</taxon>
        <taxon>Stramenopiles</taxon>
        <taxon>Oomycota</taxon>
        <taxon>Peronosporomycetes</taxon>
        <taxon>Peronosporales</taxon>
        <taxon>Peronosporaceae</taxon>
        <taxon>Phytophthora</taxon>
    </lineage>
</organism>
<proteinExistence type="predicted"/>
<comment type="caution">
    <text evidence="1">The sequence shown here is derived from an EMBL/GenBank/DDBJ whole genome shotgun (WGS) entry which is preliminary data.</text>
</comment>
<evidence type="ECO:0000313" key="1">
    <source>
        <dbReference type="EMBL" id="KAL3665154.1"/>
    </source>
</evidence>
<sequence length="305" mass="34660">MSERGNGIARQHPFCTSITTKVSLSIHQESLSQANTRRKGSNPSLRNLSYRERQRIYKQRYRIKQQAFQDDLEKGNKQLHAEIKQLQVRLERLPYAIIKSPTMWTIATEYFRLFQCGLHIQNETPTAQIDFLQAMIAPGIGAGTVQCVATLVRNWVVFARFFQGIDMQLQRLERVADCTLIARATISVTLSRHSLVNLFPHLFYGGVVRGMQATQSRVYRIAKKLIDQRLVLHGSVRFGWDNLSHRVETLDSEFDMTSPLLQLLGSVEDVAFVFNGALVTSGFNVIAAVSPEMEKDAVNMMEAWA</sequence>